<dbReference type="InterPro" id="IPR036318">
    <property type="entry name" value="FAD-bd_PCMH-like_sf"/>
</dbReference>
<dbReference type="Pfam" id="PF08031">
    <property type="entry name" value="BBE"/>
    <property type="match status" value="1"/>
</dbReference>
<evidence type="ECO:0000259" key="6">
    <source>
        <dbReference type="PROSITE" id="PS51387"/>
    </source>
</evidence>
<comment type="similarity">
    <text evidence="2">Belongs to the oxygen-dependent FAD-linked oxidoreductase family.</text>
</comment>
<dbReference type="RefSeq" id="WP_109621361.1">
    <property type="nucleotide sequence ID" value="NZ_QGDO01000006.1"/>
</dbReference>
<dbReference type="InterPro" id="IPR016167">
    <property type="entry name" value="FAD-bd_PCMH_sub1"/>
</dbReference>
<dbReference type="GO" id="GO:0016491">
    <property type="term" value="F:oxidoreductase activity"/>
    <property type="evidence" value="ECO:0007669"/>
    <property type="project" value="UniProtKB-KW"/>
</dbReference>
<dbReference type="GO" id="GO:0071949">
    <property type="term" value="F:FAD binding"/>
    <property type="evidence" value="ECO:0007669"/>
    <property type="project" value="InterPro"/>
</dbReference>
<dbReference type="AlphaFoldDB" id="A0A315Z680"/>
<accession>A0A315Z680</accession>
<dbReference type="Proteomes" id="UP000245535">
    <property type="component" value="Unassembled WGS sequence"/>
</dbReference>
<proteinExistence type="inferred from homology"/>
<comment type="cofactor">
    <cofactor evidence="1">
        <name>FAD</name>
        <dbReference type="ChEBI" id="CHEBI:57692"/>
    </cofactor>
</comment>
<name>A0A315Z680_SEDFL</name>
<evidence type="ECO:0000313" key="8">
    <source>
        <dbReference type="Proteomes" id="UP000245535"/>
    </source>
</evidence>
<dbReference type="Gene3D" id="3.30.43.10">
    <property type="entry name" value="Uridine Diphospho-n-acetylenolpyruvylglucosamine Reductase, domain 2"/>
    <property type="match status" value="1"/>
</dbReference>
<feature type="domain" description="FAD-binding PCMH-type" evidence="6">
    <location>
        <begin position="39"/>
        <end position="210"/>
    </location>
</feature>
<keyword evidence="8" id="KW-1185">Reference proteome</keyword>
<evidence type="ECO:0000256" key="1">
    <source>
        <dbReference type="ARBA" id="ARBA00001974"/>
    </source>
</evidence>
<dbReference type="InterPro" id="IPR006094">
    <property type="entry name" value="Oxid_FAD_bind_N"/>
</dbReference>
<protein>
    <submittedName>
        <fullName evidence="7">FAD/FMN-containing dehydrogenase</fullName>
    </submittedName>
</protein>
<dbReference type="PROSITE" id="PS51387">
    <property type="entry name" value="FAD_PCMH"/>
    <property type="match status" value="1"/>
</dbReference>
<comment type="caution">
    <text evidence="7">The sequence shown here is derived from an EMBL/GenBank/DDBJ whole genome shotgun (WGS) entry which is preliminary data.</text>
</comment>
<dbReference type="PANTHER" id="PTHR42973">
    <property type="entry name" value="BINDING OXIDOREDUCTASE, PUTATIVE (AFU_ORTHOLOGUE AFUA_1G17690)-RELATED"/>
    <property type="match status" value="1"/>
</dbReference>
<dbReference type="SUPFAM" id="SSF56176">
    <property type="entry name" value="FAD-binding/transporter-associated domain-like"/>
    <property type="match status" value="1"/>
</dbReference>
<organism evidence="7 8">
    <name type="scientific">Sediminitomix flava</name>
    <dbReference type="NCBI Taxonomy" id="379075"/>
    <lineage>
        <taxon>Bacteria</taxon>
        <taxon>Pseudomonadati</taxon>
        <taxon>Bacteroidota</taxon>
        <taxon>Cytophagia</taxon>
        <taxon>Cytophagales</taxon>
        <taxon>Flammeovirgaceae</taxon>
        <taxon>Sediminitomix</taxon>
    </lineage>
</organism>
<keyword evidence="5" id="KW-0560">Oxidoreductase</keyword>
<dbReference type="EMBL" id="QGDO01000006">
    <property type="protein sequence ID" value="PWJ39377.1"/>
    <property type="molecule type" value="Genomic_DNA"/>
</dbReference>
<sequence>MGNDIDSGKWDCFQAGLRGILIQKGDDAYEDARKLYNGMIDKSPAYIVKCADVADVITTVNFARENKLKLAVRGGGHNGAGLASVDEGMVCDLSDMRSCRVDLKTQTVRAEGGCKWRDVDHVTNAFGMATSSGIVSTTGVAGLTLGGGHGYLARQYGLTIDNLVEADVVLADGKFVTASKTENSDLFWAIRGGGGNFGVVTSFVFQLHPVHTVHAGVTLWPLEKAKEILTWYQDFILKSKTDLYGFFAFMRVPPAPPFPEELYTQNVCGAVWCYTGDFNKVEEVFKPITDTAPVFSHLGSMPFPILQGLFDDLYPSGHQWYWRGDIFKELSEEAIDKFVKHGSEIPTVHSTMHIYPIDGKVNEIGKTATAFSYRDAKFSVVYAGVDPDPKNAAKISTWAKKYWEDLHPHSAGGAYVNFLMNDEHHDRVKATYQENYRRLTQIKEKYDPTNFFSINQNIPPH</sequence>
<dbReference type="PROSITE" id="PS00862">
    <property type="entry name" value="OX2_COVAL_FAD"/>
    <property type="match status" value="1"/>
</dbReference>
<dbReference type="Gene3D" id="3.30.465.10">
    <property type="match status" value="1"/>
</dbReference>
<dbReference type="Pfam" id="PF01565">
    <property type="entry name" value="FAD_binding_4"/>
    <property type="match status" value="1"/>
</dbReference>
<dbReference type="InterPro" id="IPR016169">
    <property type="entry name" value="FAD-bd_PCMH_sub2"/>
</dbReference>
<evidence type="ECO:0000256" key="3">
    <source>
        <dbReference type="ARBA" id="ARBA00022630"/>
    </source>
</evidence>
<dbReference type="OrthoDB" id="545125at2"/>
<evidence type="ECO:0000256" key="4">
    <source>
        <dbReference type="ARBA" id="ARBA00022827"/>
    </source>
</evidence>
<dbReference type="InterPro" id="IPR006093">
    <property type="entry name" value="Oxy_OxRdtase_FAD_BS"/>
</dbReference>
<dbReference type="InterPro" id="IPR016166">
    <property type="entry name" value="FAD-bd_PCMH"/>
</dbReference>
<evidence type="ECO:0000313" key="7">
    <source>
        <dbReference type="EMBL" id="PWJ39377.1"/>
    </source>
</evidence>
<dbReference type="PANTHER" id="PTHR42973:SF39">
    <property type="entry name" value="FAD-BINDING PCMH-TYPE DOMAIN-CONTAINING PROTEIN"/>
    <property type="match status" value="1"/>
</dbReference>
<dbReference type="InterPro" id="IPR050416">
    <property type="entry name" value="FAD-linked_Oxidoreductase"/>
</dbReference>
<dbReference type="InterPro" id="IPR012951">
    <property type="entry name" value="BBE"/>
</dbReference>
<dbReference type="Gene3D" id="3.40.462.20">
    <property type="match status" value="1"/>
</dbReference>
<keyword evidence="3" id="KW-0285">Flavoprotein</keyword>
<evidence type="ECO:0000256" key="2">
    <source>
        <dbReference type="ARBA" id="ARBA00005466"/>
    </source>
</evidence>
<keyword evidence="4" id="KW-0274">FAD</keyword>
<evidence type="ECO:0000256" key="5">
    <source>
        <dbReference type="ARBA" id="ARBA00023002"/>
    </source>
</evidence>
<reference evidence="7 8" key="1">
    <citation type="submission" date="2018-03" db="EMBL/GenBank/DDBJ databases">
        <title>Genomic Encyclopedia of Archaeal and Bacterial Type Strains, Phase II (KMG-II): from individual species to whole genera.</title>
        <authorList>
            <person name="Goeker M."/>
        </authorList>
    </citation>
    <scope>NUCLEOTIDE SEQUENCE [LARGE SCALE GENOMIC DNA]</scope>
    <source>
        <strain evidence="7 8">DSM 28229</strain>
    </source>
</reference>
<gene>
    <name evidence="7" type="ORF">BC781_106278</name>
</gene>